<reference evidence="2 3" key="1">
    <citation type="submission" date="2019-09" db="EMBL/GenBank/DDBJ databases">
        <title>Genome sequence of Rhodovastum atsumiense, a diverse member of the Acetobacteraceae family of non-sulfur purple photosynthetic bacteria.</title>
        <authorList>
            <person name="Meyer T."/>
            <person name="Kyndt J."/>
        </authorList>
    </citation>
    <scope>NUCLEOTIDE SEQUENCE [LARGE SCALE GENOMIC DNA]</scope>
    <source>
        <strain evidence="2 3">DSM 21279</strain>
    </source>
</reference>
<sequence>MAKIDASGNVRVMEMWLLPFAAMFTQPSWLNAGALATGALLCLNRRTVCAALRAVDGAADKGFSRFHRFLSRADWSGLQGARILLGLLQTAFVPEGEPLVIAVDDSVERRRGAMIRDKGIYRDAVRSSRGFFVKVAGLRWLSLQVVARPGFARRTWGLPFLTVLSRSERADVRRQRRHQTLPEKATWAMRLVARWCPGRRLVMVGDGAYASLDLFWTLRDCAVCVARCRMDARFFNPPPPRRKGQKGRSRVVGTRQLTPRTRAVRKATKWERMTVPGWRTKDGKAEREVDVATGTALWSAHGKTMPVRWVLTRDPAGRAETRAFVCSDPEQSALQILTWYAMRWAVEPTFQEARRHLGFETQRQWSDRAIHRSTPLLLSLFSLVTLWAADMAARTGQLAVLGAAWYRKPDPTFADCLAAVRRVLWAEEAVNPILWRDDYPTWRARARTAENPRPLQQRLAELMSYAA</sequence>
<keyword evidence="3" id="KW-1185">Reference proteome</keyword>
<name>A0A5M6II01_9PROT</name>
<protein>
    <submittedName>
        <fullName evidence="2">Transposase</fullName>
    </submittedName>
</protein>
<feature type="domain" description="Transposase IS701-like DDE" evidence="1">
    <location>
        <begin position="25"/>
        <end position="275"/>
    </location>
</feature>
<dbReference type="Pfam" id="PF13546">
    <property type="entry name" value="DDE_5"/>
    <property type="match status" value="1"/>
</dbReference>
<dbReference type="SUPFAM" id="SSF53098">
    <property type="entry name" value="Ribonuclease H-like"/>
    <property type="match status" value="1"/>
</dbReference>
<dbReference type="Proteomes" id="UP000325255">
    <property type="component" value="Unassembled WGS sequence"/>
</dbReference>
<accession>A0A5M6II01</accession>
<dbReference type="Gene3D" id="3.90.350.10">
    <property type="entry name" value="Transposase Inhibitor Protein From Tn5, Chain A, domain 1"/>
    <property type="match status" value="1"/>
</dbReference>
<evidence type="ECO:0000313" key="2">
    <source>
        <dbReference type="EMBL" id="KAA5607893.1"/>
    </source>
</evidence>
<gene>
    <name evidence="2" type="ORF">F1189_31655</name>
</gene>
<comment type="caution">
    <text evidence="2">The sequence shown here is derived from an EMBL/GenBank/DDBJ whole genome shotgun (WGS) entry which is preliminary data.</text>
</comment>
<dbReference type="InterPro" id="IPR038721">
    <property type="entry name" value="IS701-like_DDE_dom"/>
</dbReference>
<dbReference type="EMBL" id="VWPK01000139">
    <property type="protein sequence ID" value="KAA5607893.1"/>
    <property type="molecule type" value="Genomic_DNA"/>
</dbReference>
<dbReference type="InterPro" id="IPR012337">
    <property type="entry name" value="RNaseH-like_sf"/>
</dbReference>
<dbReference type="OrthoDB" id="53473at2"/>
<organism evidence="2 3">
    <name type="scientific">Rhodovastum atsumiense</name>
    <dbReference type="NCBI Taxonomy" id="504468"/>
    <lineage>
        <taxon>Bacteria</taxon>
        <taxon>Pseudomonadati</taxon>
        <taxon>Pseudomonadota</taxon>
        <taxon>Alphaproteobacteria</taxon>
        <taxon>Acetobacterales</taxon>
        <taxon>Acetobacteraceae</taxon>
        <taxon>Rhodovastum</taxon>
    </lineage>
</organism>
<dbReference type="AlphaFoldDB" id="A0A5M6II01"/>
<dbReference type="RefSeq" id="WP_150045834.1">
    <property type="nucleotide sequence ID" value="NZ_OW485601.1"/>
</dbReference>
<evidence type="ECO:0000313" key="3">
    <source>
        <dbReference type="Proteomes" id="UP000325255"/>
    </source>
</evidence>
<evidence type="ECO:0000259" key="1">
    <source>
        <dbReference type="Pfam" id="PF13546"/>
    </source>
</evidence>
<proteinExistence type="predicted"/>